<evidence type="ECO:0008006" key="4">
    <source>
        <dbReference type="Google" id="ProtNLM"/>
    </source>
</evidence>
<proteinExistence type="predicted"/>
<protein>
    <recommendedName>
        <fullName evidence="4">Right handed beta helix domain-containing protein</fullName>
    </recommendedName>
</protein>
<dbReference type="GO" id="GO:0008374">
    <property type="term" value="F:O-acyltransferase activity"/>
    <property type="evidence" value="ECO:0007669"/>
    <property type="project" value="InterPro"/>
</dbReference>
<dbReference type="GO" id="GO:0006629">
    <property type="term" value="P:lipid metabolic process"/>
    <property type="evidence" value="ECO:0007669"/>
    <property type="project" value="InterPro"/>
</dbReference>
<accession>A0A1G2SYQ2</accession>
<dbReference type="SUPFAM" id="SSF53474">
    <property type="entry name" value="alpha/beta-Hydrolases"/>
    <property type="match status" value="1"/>
</dbReference>
<feature type="signal peptide" evidence="1">
    <location>
        <begin position="1"/>
        <end position="19"/>
    </location>
</feature>
<dbReference type="AlphaFoldDB" id="A0A1G2SYQ2"/>
<gene>
    <name evidence="2" type="ORF">A2665_01140</name>
</gene>
<reference evidence="2 3" key="1">
    <citation type="journal article" date="2016" name="Nat. Commun.">
        <title>Thousands of microbial genomes shed light on interconnected biogeochemical processes in an aquifer system.</title>
        <authorList>
            <person name="Anantharaman K."/>
            <person name="Brown C.T."/>
            <person name="Hug L.A."/>
            <person name="Sharon I."/>
            <person name="Castelle C.J."/>
            <person name="Probst A.J."/>
            <person name="Thomas B.C."/>
            <person name="Singh A."/>
            <person name="Wilkins M.J."/>
            <person name="Karaoz U."/>
            <person name="Brodie E.L."/>
            <person name="Williams K.H."/>
            <person name="Hubbard S.S."/>
            <person name="Banfield J.F."/>
        </authorList>
    </citation>
    <scope>NUCLEOTIDE SEQUENCE [LARGE SCALE GENOMIC DNA]</scope>
</reference>
<sequence>MKNFFLVLFIVLIPLSITADTLITDTYIDDEQTWNLGGSPYIFQNSAGGDVVIAETGVLNIEAGVVIKAQNARKFDVYGTINIFGETGNEVTITNLNDSVFNISDRWGGIVFYPGSVGNINFLNERYTGWVQFQPGGPAIFNRGGTVEIKDSSLSNNLHALLLQNGTTTVDNTLIDNNTVGVVFEGGDFNLMGSKISNTETSFVSSSGANKFFARNNVFENNALNPSLDIAIDFDVSSSTFIGGNLDTWNISGSPVGEKTLGPIDNKPIVTNGIIVEAGNKLILEAGLILKGGYIINRGGILEVNGTTENPVIFTSLYDDSVGGDTNNDGDATAGSQLRTGGIQTEIDGVTNISNLVLRHAQGTQFIGPFNPAIGALLNMGGTLNADSVSIQEGGISAIHHHDGVTNIENSSIESGVYFSGIIYDFGALNIHQSSLLGSFNSYALLNRTNSGIPDVRNNYWGTLEGPYHPTNPTGTAAPIEGNALFIPFLTEPPSEGQGIDPVIIIPGIMGSAYKNSELVIDPILHTYDDLIATLAANGYVEGENLFTFPYEWRNSNIITALLLRDKINEVKNICECEKVDLVAHSMGGLVARQLIQSDKYNDDVDQVIFLGTPHKGAPTAYLQWEGGAFPPSLDPLSVMQKLFIYAESRRNSFINVFDYIRNRPIKSVEELLPVLNYLKDKETGIMREYPNNYPRNIFIENLHANVSNLLNQNIDITNIIGNSGNNTIERIRVVPSSDPGL</sequence>
<name>A0A1G2SYQ2_9BACT</name>
<dbReference type="Pfam" id="PF02450">
    <property type="entry name" value="LCAT"/>
    <property type="match status" value="1"/>
</dbReference>
<evidence type="ECO:0000256" key="1">
    <source>
        <dbReference type="SAM" id="SignalP"/>
    </source>
</evidence>
<dbReference type="InterPro" id="IPR003386">
    <property type="entry name" value="LACT/PDAT_acylTrfase"/>
</dbReference>
<dbReference type="Gene3D" id="3.40.50.1820">
    <property type="entry name" value="alpha/beta hydrolase"/>
    <property type="match status" value="1"/>
</dbReference>
<feature type="chain" id="PRO_5009584486" description="Right handed beta helix domain-containing protein" evidence="1">
    <location>
        <begin position="20"/>
        <end position="742"/>
    </location>
</feature>
<organism evidence="2 3">
    <name type="scientific">Candidatus Zambryskibacteria bacterium RIFCSPHIGHO2_01_FULL_46_30</name>
    <dbReference type="NCBI Taxonomy" id="1802739"/>
    <lineage>
        <taxon>Bacteria</taxon>
        <taxon>Candidatus Zambryskiibacteriota</taxon>
    </lineage>
</organism>
<dbReference type="EMBL" id="MHVI01000034">
    <property type="protein sequence ID" value="OHA90170.1"/>
    <property type="molecule type" value="Genomic_DNA"/>
</dbReference>
<evidence type="ECO:0000313" key="3">
    <source>
        <dbReference type="Proteomes" id="UP000177746"/>
    </source>
</evidence>
<dbReference type="InterPro" id="IPR029058">
    <property type="entry name" value="AB_hydrolase_fold"/>
</dbReference>
<dbReference type="PANTHER" id="PTHR11440">
    <property type="entry name" value="LECITHIN-CHOLESTEROL ACYLTRANSFERASE-RELATED"/>
    <property type="match status" value="1"/>
</dbReference>
<keyword evidence="1" id="KW-0732">Signal</keyword>
<evidence type="ECO:0000313" key="2">
    <source>
        <dbReference type="EMBL" id="OHA90170.1"/>
    </source>
</evidence>
<comment type="caution">
    <text evidence="2">The sequence shown here is derived from an EMBL/GenBank/DDBJ whole genome shotgun (WGS) entry which is preliminary data.</text>
</comment>
<dbReference type="Proteomes" id="UP000177746">
    <property type="component" value="Unassembled WGS sequence"/>
</dbReference>